<evidence type="ECO:0000313" key="1">
    <source>
        <dbReference type="EMBL" id="SEQ87932.1"/>
    </source>
</evidence>
<proteinExistence type="predicted"/>
<name>A0A1H9JM42_9ACTN</name>
<organism evidence="1 2">
    <name type="scientific">Streptomyces radiopugnans</name>
    <dbReference type="NCBI Taxonomy" id="403935"/>
    <lineage>
        <taxon>Bacteria</taxon>
        <taxon>Bacillati</taxon>
        <taxon>Actinomycetota</taxon>
        <taxon>Actinomycetes</taxon>
        <taxon>Kitasatosporales</taxon>
        <taxon>Streptomycetaceae</taxon>
        <taxon>Streptomyces</taxon>
    </lineage>
</organism>
<dbReference type="EMBL" id="FOET01000018">
    <property type="protein sequence ID" value="SEQ87932.1"/>
    <property type="molecule type" value="Genomic_DNA"/>
</dbReference>
<keyword evidence="2" id="KW-1185">Reference proteome</keyword>
<dbReference type="Proteomes" id="UP000199055">
    <property type="component" value="Unassembled WGS sequence"/>
</dbReference>
<protein>
    <submittedName>
        <fullName evidence="1">Uncharacterized protein</fullName>
    </submittedName>
</protein>
<reference evidence="1 2" key="1">
    <citation type="submission" date="2016-10" db="EMBL/GenBank/DDBJ databases">
        <authorList>
            <person name="de Groot N.N."/>
        </authorList>
    </citation>
    <scope>NUCLEOTIDE SEQUENCE [LARGE SCALE GENOMIC DNA]</scope>
    <source>
        <strain evidence="1 2">CGMCC 4.3519</strain>
    </source>
</reference>
<gene>
    <name evidence="1" type="ORF">SAMN05216481_11887</name>
</gene>
<accession>A0A1H9JM42</accession>
<dbReference type="AlphaFoldDB" id="A0A1H9JM42"/>
<evidence type="ECO:0000313" key="2">
    <source>
        <dbReference type="Proteomes" id="UP000199055"/>
    </source>
</evidence>
<sequence length="210" mass="23094">MAVNAQPQSRPDVVPYITAWSGEQRLTPAVIATARGIAYPDEVPLDRDTDGALWVRRALRPGRGRPRYSRVHPQRQRRAMARLLCQICGSPADCDERGVLWLLEDHRTDWAGWPEGLVTVHPPVCLPCAPKAAGLCPHLRGTGAVAVRVSASVLDGVHGQTYRLHNGRLVPDRQAIVLYEQSEIRWTLAAQAARTLTGCTLADLHTGRPL</sequence>
<dbReference type="STRING" id="403935.SAMN05216481_11887"/>